<comment type="caution">
    <text evidence="7">The sequence shown here is derived from an EMBL/GenBank/DDBJ whole genome shotgun (WGS) entry which is preliminary data.</text>
</comment>
<evidence type="ECO:0000313" key="8">
    <source>
        <dbReference type="Proteomes" id="UP000799764"/>
    </source>
</evidence>
<feature type="compositionally biased region" description="Low complexity" evidence="5">
    <location>
        <begin position="201"/>
        <end position="214"/>
    </location>
</feature>
<reference evidence="7" key="1">
    <citation type="journal article" date="2020" name="Stud. Mycol.">
        <title>101 Dothideomycetes genomes: a test case for predicting lifestyles and emergence of pathogens.</title>
        <authorList>
            <person name="Haridas S."/>
            <person name="Albert R."/>
            <person name="Binder M."/>
            <person name="Bloem J."/>
            <person name="Labutti K."/>
            <person name="Salamov A."/>
            <person name="Andreopoulos B."/>
            <person name="Baker S."/>
            <person name="Barry K."/>
            <person name="Bills G."/>
            <person name="Bluhm B."/>
            <person name="Cannon C."/>
            <person name="Castanera R."/>
            <person name="Culley D."/>
            <person name="Daum C."/>
            <person name="Ezra D."/>
            <person name="Gonzalez J."/>
            <person name="Henrissat B."/>
            <person name="Kuo A."/>
            <person name="Liang C."/>
            <person name="Lipzen A."/>
            <person name="Lutzoni F."/>
            <person name="Magnuson J."/>
            <person name="Mondo S."/>
            <person name="Nolan M."/>
            <person name="Ohm R."/>
            <person name="Pangilinan J."/>
            <person name="Park H.-J."/>
            <person name="Ramirez L."/>
            <person name="Alfaro M."/>
            <person name="Sun H."/>
            <person name="Tritt A."/>
            <person name="Yoshinaga Y."/>
            <person name="Zwiers L.-H."/>
            <person name="Turgeon B."/>
            <person name="Goodwin S."/>
            <person name="Spatafora J."/>
            <person name="Crous P."/>
            <person name="Grigoriev I."/>
        </authorList>
    </citation>
    <scope>NUCLEOTIDE SEQUENCE</scope>
    <source>
        <strain evidence="7">CBS 690.94</strain>
    </source>
</reference>
<keyword evidence="4 6" id="KW-0472">Membrane</keyword>
<dbReference type="EMBL" id="MU001503">
    <property type="protein sequence ID" value="KAF2442784.1"/>
    <property type="molecule type" value="Genomic_DNA"/>
</dbReference>
<organism evidence="7 8">
    <name type="scientific">Karstenula rhodostoma CBS 690.94</name>
    <dbReference type="NCBI Taxonomy" id="1392251"/>
    <lineage>
        <taxon>Eukaryota</taxon>
        <taxon>Fungi</taxon>
        <taxon>Dikarya</taxon>
        <taxon>Ascomycota</taxon>
        <taxon>Pezizomycotina</taxon>
        <taxon>Dothideomycetes</taxon>
        <taxon>Pleosporomycetidae</taxon>
        <taxon>Pleosporales</taxon>
        <taxon>Massarineae</taxon>
        <taxon>Didymosphaeriaceae</taxon>
        <taxon>Karstenula</taxon>
    </lineage>
</organism>
<evidence type="ECO:0000256" key="4">
    <source>
        <dbReference type="ARBA" id="ARBA00023136"/>
    </source>
</evidence>
<name>A0A9P4PGY5_9PLEO</name>
<feature type="region of interest" description="Disordered" evidence="5">
    <location>
        <begin position="201"/>
        <end position="220"/>
    </location>
</feature>
<keyword evidence="3 6" id="KW-1133">Transmembrane helix</keyword>
<dbReference type="PANTHER" id="PTHR15549:SF26">
    <property type="entry name" value="AXIAL BUDDING PATTERN PROTEIN 2-RELATED"/>
    <property type="match status" value="1"/>
</dbReference>
<feature type="transmembrane region" description="Helical" evidence="6">
    <location>
        <begin position="225"/>
        <end position="247"/>
    </location>
</feature>
<accession>A0A9P4PGY5</accession>
<evidence type="ECO:0000256" key="2">
    <source>
        <dbReference type="ARBA" id="ARBA00022692"/>
    </source>
</evidence>
<dbReference type="CDD" id="cd12087">
    <property type="entry name" value="TM_EGFR-like"/>
    <property type="match status" value="1"/>
</dbReference>
<keyword evidence="2 6" id="KW-0812">Transmembrane</keyword>
<proteinExistence type="predicted"/>
<dbReference type="AlphaFoldDB" id="A0A9P4PGY5"/>
<dbReference type="GO" id="GO:0071944">
    <property type="term" value="C:cell periphery"/>
    <property type="evidence" value="ECO:0007669"/>
    <property type="project" value="UniProtKB-ARBA"/>
</dbReference>
<comment type="subcellular location">
    <subcellularLocation>
        <location evidence="1">Membrane</location>
        <topology evidence="1">Single-pass membrane protein</topology>
    </subcellularLocation>
</comment>
<evidence type="ECO:0000256" key="1">
    <source>
        <dbReference type="ARBA" id="ARBA00004167"/>
    </source>
</evidence>
<sequence>MSSFLSSPPSSKRILELCATVKMAAECYANNGSLYTNSKAIYVPCNITAIENGEHSSCCAIGDLCMTNGLCMEQANEAKGANHYWRNGCTDKTWKDPACPNYCRGKEEPDHFNAFIFYCFEPKNEFCCTPQGTLEAGVTGRNTSCCNDEDLVFKANAPVVVGVAAAALPRISTTSSASSSASSTSSSRHLISTTSATAAVKSVTSSTPSPTASSESPGISSGAKAGMGVGITLGVLAVLAIIGALFFMRRRKANRHNNAVLLSDSKANPPPYVTYESAGTVRAELEGTMMPAEMHHGSGKTGSINAVSKEMGTTTPTKEDAAIAKYF</sequence>
<keyword evidence="8" id="KW-1185">Reference proteome</keyword>
<gene>
    <name evidence="7" type="ORF">P171DRAFT_486764</name>
</gene>
<dbReference type="PANTHER" id="PTHR15549">
    <property type="entry name" value="PAIRED IMMUNOGLOBULIN-LIKE TYPE 2 RECEPTOR"/>
    <property type="match status" value="1"/>
</dbReference>
<evidence type="ECO:0000256" key="3">
    <source>
        <dbReference type="ARBA" id="ARBA00022989"/>
    </source>
</evidence>
<dbReference type="OrthoDB" id="5215637at2759"/>
<evidence type="ECO:0000256" key="5">
    <source>
        <dbReference type="SAM" id="MobiDB-lite"/>
    </source>
</evidence>
<evidence type="ECO:0000256" key="6">
    <source>
        <dbReference type="SAM" id="Phobius"/>
    </source>
</evidence>
<evidence type="ECO:0000313" key="7">
    <source>
        <dbReference type="EMBL" id="KAF2442784.1"/>
    </source>
</evidence>
<dbReference type="Proteomes" id="UP000799764">
    <property type="component" value="Unassembled WGS sequence"/>
</dbReference>
<evidence type="ECO:0008006" key="9">
    <source>
        <dbReference type="Google" id="ProtNLM"/>
    </source>
</evidence>
<dbReference type="InterPro" id="IPR051694">
    <property type="entry name" value="Immunoregulatory_rcpt-like"/>
</dbReference>
<protein>
    <recommendedName>
        <fullName evidence="9">Mid2 domain-containing protein</fullName>
    </recommendedName>
</protein>
<dbReference type="GO" id="GO:0016020">
    <property type="term" value="C:membrane"/>
    <property type="evidence" value="ECO:0007669"/>
    <property type="project" value="UniProtKB-SubCell"/>
</dbReference>